<dbReference type="InterPro" id="IPR036396">
    <property type="entry name" value="Cyt_P450_sf"/>
</dbReference>
<keyword evidence="4" id="KW-1185">Reference proteome</keyword>
<dbReference type="EMBL" id="NCKU01011647">
    <property type="protein sequence ID" value="RWS00369.1"/>
    <property type="molecule type" value="Genomic_DNA"/>
</dbReference>
<proteinExistence type="inferred from homology"/>
<dbReference type="SUPFAM" id="SSF48264">
    <property type="entry name" value="Cytochrome P450"/>
    <property type="match status" value="1"/>
</dbReference>
<keyword evidence="2" id="KW-0560">Oxidoreductase</keyword>
<keyword evidence="2" id="KW-0503">Monooxygenase</keyword>
<name>A0A3S3PYW0_9ACAR</name>
<dbReference type="GO" id="GO:0020037">
    <property type="term" value="F:heme binding"/>
    <property type="evidence" value="ECO:0007669"/>
    <property type="project" value="InterPro"/>
</dbReference>
<evidence type="ECO:0000313" key="3">
    <source>
        <dbReference type="EMBL" id="RWS00369.1"/>
    </source>
</evidence>
<dbReference type="Proteomes" id="UP000285301">
    <property type="component" value="Unassembled WGS sequence"/>
</dbReference>
<dbReference type="Pfam" id="PF00067">
    <property type="entry name" value="p450"/>
    <property type="match status" value="1"/>
</dbReference>
<dbReference type="InterPro" id="IPR001128">
    <property type="entry name" value="Cyt_P450"/>
</dbReference>
<dbReference type="GO" id="GO:0005506">
    <property type="term" value="F:iron ion binding"/>
    <property type="evidence" value="ECO:0007669"/>
    <property type="project" value="InterPro"/>
</dbReference>
<evidence type="ECO:0000256" key="1">
    <source>
        <dbReference type="ARBA" id="ARBA00010617"/>
    </source>
</evidence>
<protein>
    <submittedName>
        <fullName evidence="3">Cytochrome P450 2J2-like protein</fullName>
    </submittedName>
</protein>
<reference evidence="3 4" key="1">
    <citation type="journal article" date="2018" name="Gigascience">
        <title>Genomes of trombidid mites reveal novel predicted allergens and laterally-transferred genes associated with secondary metabolism.</title>
        <authorList>
            <person name="Dong X."/>
            <person name="Chaisiri K."/>
            <person name="Xia D."/>
            <person name="Armstrong S.D."/>
            <person name="Fang Y."/>
            <person name="Donnelly M.J."/>
            <person name="Kadowaki T."/>
            <person name="McGarry J.W."/>
            <person name="Darby A.C."/>
            <person name="Makepeace B.L."/>
        </authorList>
    </citation>
    <scope>NUCLEOTIDE SEQUENCE [LARGE SCALE GENOMIC DNA]</scope>
    <source>
        <strain evidence="3">UoL-WK</strain>
    </source>
</reference>
<evidence type="ECO:0000313" key="4">
    <source>
        <dbReference type="Proteomes" id="UP000285301"/>
    </source>
</evidence>
<sequence length="117" mass="13989">MLLGSETFVVLNDWKSIKDALSKDDFLNRPFHSNFDVVLQNPMSLGRLNERLWSEQRRFFLRAFKNQRLETFIKDEIGHFFVEVEKRGEEVVDFYALISPITWFLVEDMNTKITRVK</sequence>
<dbReference type="AlphaFoldDB" id="A0A3S3PYW0"/>
<dbReference type="Gene3D" id="1.10.630.10">
    <property type="entry name" value="Cytochrome P450"/>
    <property type="match status" value="1"/>
</dbReference>
<gene>
    <name evidence="3" type="ORF">B4U79_18680</name>
</gene>
<comment type="caution">
    <text evidence="3">The sequence shown here is derived from an EMBL/GenBank/DDBJ whole genome shotgun (WGS) entry which is preliminary data.</text>
</comment>
<organism evidence="3 4">
    <name type="scientific">Dinothrombium tinctorium</name>
    <dbReference type="NCBI Taxonomy" id="1965070"/>
    <lineage>
        <taxon>Eukaryota</taxon>
        <taxon>Metazoa</taxon>
        <taxon>Ecdysozoa</taxon>
        <taxon>Arthropoda</taxon>
        <taxon>Chelicerata</taxon>
        <taxon>Arachnida</taxon>
        <taxon>Acari</taxon>
        <taxon>Acariformes</taxon>
        <taxon>Trombidiformes</taxon>
        <taxon>Prostigmata</taxon>
        <taxon>Anystina</taxon>
        <taxon>Parasitengona</taxon>
        <taxon>Trombidioidea</taxon>
        <taxon>Trombidiidae</taxon>
        <taxon>Dinothrombium</taxon>
    </lineage>
</organism>
<dbReference type="GO" id="GO:0016705">
    <property type="term" value="F:oxidoreductase activity, acting on paired donors, with incorporation or reduction of molecular oxygen"/>
    <property type="evidence" value="ECO:0007669"/>
    <property type="project" value="InterPro"/>
</dbReference>
<comment type="similarity">
    <text evidence="1">Belongs to the cytochrome P450 family.</text>
</comment>
<accession>A0A3S3PYW0</accession>
<evidence type="ECO:0000256" key="2">
    <source>
        <dbReference type="ARBA" id="ARBA00023033"/>
    </source>
</evidence>
<dbReference type="GO" id="GO:0004497">
    <property type="term" value="F:monooxygenase activity"/>
    <property type="evidence" value="ECO:0007669"/>
    <property type="project" value="UniProtKB-KW"/>
</dbReference>